<reference evidence="1 2" key="1">
    <citation type="journal article" date="2021" name="Elife">
        <title>Chloroplast acquisition without the gene transfer in kleptoplastic sea slugs, Plakobranchus ocellatus.</title>
        <authorList>
            <person name="Maeda T."/>
            <person name="Takahashi S."/>
            <person name="Yoshida T."/>
            <person name="Shimamura S."/>
            <person name="Takaki Y."/>
            <person name="Nagai Y."/>
            <person name="Toyoda A."/>
            <person name="Suzuki Y."/>
            <person name="Arimoto A."/>
            <person name="Ishii H."/>
            <person name="Satoh N."/>
            <person name="Nishiyama T."/>
            <person name="Hasebe M."/>
            <person name="Maruyama T."/>
            <person name="Minagawa J."/>
            <person name="Obokata J."/>
            <person name="Shigenobu S."/>
        </authorList>
    </citation>
    <scope>NUCLEOTIDE SEQUENCE [LARGE SCALE GENOMIC DNA]</scope>
</reference>
<dbReference type="AlphaFoldDB" id="A0AAV4EYE0"/>
<protein>
    <submittedName>
        <fullName evidence="1">Uncharacterized protein</fullName>
    </submittedName>
</protein>
<sequence length="93" mass="10928">MRRWRWIGHTKRSSNRHHSEIYSAKETGVGLEKWKRCVKIELILTGKGWGKLEKLAQNRSGWHLLVHGLYHVKDKEFDDDDDDDETALSLCVI</sequence>
<dbReference type="Proteomes" id="UP000762676">
    <property type="component" value="Unassembled WGS sequence"/>
</dbReference>
<evidence type="ECO:0000313" key="1">
    <source>
        <dbReference type="EMBL" id="GFR65972.1"/>
    </source>
</evidence>
<comment type="caution">
    <text evidence="1">The sequence shown here is derived from an EMBL/GenBank/DDBJ whole genome shotgun (WGS) entry which is preliminary data.</text>
</comment>
<dbReference type="EMBL" id="BMAT01007511">
    <property type="protein sequence ID" value="GFR65972.1"/>
    <property type="molecule type" value="Genomic_DNA"/>
</dbReference>
<organism evidence="1 2">
    <name type="scientific">Elysia marginata</name>
    <dbReference type="NCBI Taxonomy" id="1093978"/>
    <lineage>
        <taxon>Eukaryota</taxon>
        <taxon>Metazoa</taxon>
        <taxon>Spiralia</taxon>
        <taxon>Lophotrochozoa</taxon>
        <taxon>Mollusca</taxon>
        <taxon>Gastropoda</taxon>
        <taxon>Heterobranchia</taxon>
        <taxon>Euthyneura</taxon>
        <taxon>Panpulmonata</taxon>
        <taxon>Sacoglossa</taxon>
        <taxon>Placobranchoidea</taxon>
        <taxon>Plakobranchidae</taxon>
        <taxon>Elysia</taxon>
    </lineage>
</organism>
<gene>
    <name evidence="1" type="ORF">ElyMa_003672200</name>
</gene>
<accession>A0AAV4EYE0</accession>
<evidence type="ECO:0000313" key="2">
    <source>
        <dbReference type="Proteomes" id="UP000762676"/>
    </source>
</evidence>
<keyword evidence="2" id="KW-1185">Reference proteome</keyword>
<name>A0AAV4EYE0_9GAST</name>
<proteinExistence type="predicted"/>